<evidence type="ECO:0000256" key="7">
    <source>
        <dbReference type="ARBA" id="ARBA00022824"/>
    </source>
</evidence>
<dbReference type="EC" id="2.4.1.-" evidence="10"/>
<evidence type="ECO:0000256" key="4">
    <source>
        <dbReference type="ARBA" id="ARBA00022676"/>
    </source>
</evidence>
<proteinExistence type="inferred from homology"/>
<keyword evidence="4 10" id="KW-0328">Glycosyltransferase</keyword>
<evidence type="ECO:0000256" key="2">
    <source>
        <dbReference type="ARBA" id="ARBA00004922"/>
    </source>
</evidence>
<comment type="subcellular location">
    <subcellularLocation>
        <location evidence="1 10">Endoplasmic reticulum membrane</location>
        <topology evidence="1 10">Multi-pass membrane protein</topology>
    </subcellularLocation>
</comment>
<comment type="caution">
    <text evidence="10">Lacks conserved residue(s) required for the propagation of feature annotation.</text>
</comment>
<evidence type="ECO:0000256" key="8">
    <source>
        <dbReference type="ARBA" id="ARBA00022989"/>
    </source>
</evidence>
<dbReference type="InterPro" id="IPR004856">
    <property type="entry name" value="Glyco_trans_ALG6/ALG8"/>
</dbReference>
<keyword evidence="7 10" id="KW-0256">Endoplasmic reticulum</keyword>
<organism evidence="11 12">
    <name type="scientific">Spinacia oleracea</name>
    <name type="common">Spinach</name>
    <dbReference type="NCBI Taxonomy" id="3562"/>
    <lineage>
        <taxon>Eukaryota</taxon>
        <taxon>Viridiplantae</taxon>
        <taxon>Streptophyta</taxon>
        <taxon>Embryophyta</taxon>
        <taxon>Tracheophyta</taxon>
        <taxon>Spermatophyta</taxon>
        <taxon>Magnoliopsida</taxon>
        <taxon>eudicotyledons</taxon>
        <taxon>Gunneridae</taxon>
        <taxon>Pentapetalae</taxon>
        <taxon>Caryophyllales</taxon>
        <taxon>Chenopodiaceae</taxon>
        <taxon>Chenopodioideae</taxon>
        <taxon>Anserineae</taxon>
        <taxon>Spinacia</taxon>
    </lineage>
</organism>
<evidence type="ECO:0000256" key="1">
    <source>
        <dbReference type="ARBA" id="ARBA00004477"/>
    </source>
</evidence>
<dbReference type="GeneID" id="130464019"/>
<evidence type="ECO:0000256" key="9">
    <source>
        <dbReference type="ARBA" id="ARBA00023136"/>
    </source>
</evidence>
<evidence type="ECO:0000256" key="10">
    <source>
        <dbReference type="RuleBase" id="RU363110"/>
    </source>
</evidence>
<reference evidence="11" key="1">
    <citation type="journal article" date="2021" name="Nat. Commun.">
        <title>Genomic analyses provide insights into spinach domestication and the genetic basis of agronomic traits.</title>
        <authorList>
            <person name="Cai X."/>
            <person name="Sun X."/>
            <person name="Xu C."/>
            <person name="Sun H."/>
            <person name="Wang X."/>
            <person name="Ge C."/>
            <person name="Zhang Z."/>
            <person name="Wang Q."/>
            <person name="Fei Z."/>
            <person name="Jiao C."/>
            <person name="Wang Q."/>
        </authorList>
    </citation>
    <scope>NUCLEOTIDE SEQUENCE [LARGE SCALE GENOMIC DNA]</scope>
    <source>
        <strain evidence="11">cv. Varoflay</strain>
    </source>
</reference>
<feature type="transmembrane region" description="Helical" evidence="10">
    <location>
        <begin position="64"/>
        <end position="86"/>
    </location>
</feature>
<dbReference type="Proteomes" id="UP000813463">
    <property type="component" value="Chromosome 6"/>
</dbReference>
<evidence type="ECO:0000313" key="11">
    <source>
        <dbReference type="Proteomes" id="UP000813463"/>
    </source>
</evidence>
<keyword evidence="5 10" id="KW-0808">Transferase</keyword>
<dbReference type="Pfam" id="PF03155">
    <property type="entry name" value="Alg6_Alg8"/>
    <property type="match status" value="1"/>
</dbReference>
<dbReference type="PANTHER" id="PTHR12413:SF2">
    <property type="entry name" value="DOLICHYL PYROPHOSPHATE GLC1MAN9GLCNAC2 ALPHA-1,3-GLUCOSYLTRANSFERASE-RELATED"/>
    <property type="match status" value="1"/>
</dbReference>
<name>A0ABM3R134_SPIOL</name>
<feature type="transmembrane region" description="Helical" evidence="10">
    <location>
        <begin position="25"/>
        <end position="52"/>
    </location>
</feature>
<keyword evidence="6 10" id="KW-0812">Transmembrane</keyword>
<keyword evidence="11" id="KW-1185">Reference proteome</keyword>
<keyword evidence="9 10" id="KW-0472">Membrane</keyword>
<gene>
    <name evidence="12" type="primary">LOC130464019</name>
</gene>
<comment type="pathway">
    <text evidence="2 10">Protein modification; protein glycosylation.</text>
</comment>
<protein>
    <recommendedName>
        <fullName evidence="10">Alpha-1,3-glucosyltransferase</fullName>
        <ecNumber evidence="10">2.4.1.-</ecNumber>
    </recommendedName>
</protein>
<reference evidence="12" key="2">
    <citation type="submission" date="2025-08" db="UniProtKB">
        <authorList>
            <consortium name="RefSeq"/>
        </authorList>
    </citation>
    <scope>IDENTIFICATION</scope>
    <source>
        <tissue evidence="12">Leaf</tissue>
    </source>
</reference>
<evidence type="ECO:0000256" key="3">
    <source>
        <dbReference type="ARBA" id="ARBA00008715"/>
    </source>
</evidence>
<sequence>MVADLILHYAIYRTTRNLDSTKRRLILFFFAVLLCCKHLFAVVAPVYFVYLLRHYCRGGLFKGFGRLLLMGMAVVVVFVAAFWPFVYHDQVFKTLREEPFTKEELDEVRDKWATYFNDRELPSV</sequence>
<keyword evidence="8 10" id="KW-1133">Transmembrane helix</keyword>
<evidence type="ECO:0000256" key="6">
    <source>
        <dbReference type="ARBA" id="ARBA00022692"/>
    </source>
</evidence>
<evidence type="ECO:0000256" key="5">
    <source>
        <dbReference type="ARBA" id="ARBA00022679"/>
    </source>
</evidence>
<dbReference type="PANTHER" id="PTHR12413">
    <property type="entry name" value="DOLICHYL GLYCOSYLTRANSFERASE"/>
    <property type="match status" value="1"/>
</dbReference>
<comment type="similarity">
    <text evidence="3 10">Belongs to the ALG6/ALG8 glucosyltransferase family.</text>
</comment>
<accession>A0ABM3R134</accession>
<dbReference type="RefSeq" id="XP_056689342.1">
    <property type="nucleotide sequence ID" value="XM_056833364.1"/>
</dbReference>
<evidence type="ECO:0000313" key="12">
    <source>
        <dbReference type="RefSeq" id="XP_056689342.1"/>
    </source>
</evidence>